<feature type="transmembrane region" description="Helical" evidence="1">
    <location>
        <begin position="58"/>
        <end position="76"/>
    </location>
</feature>
<evidence type="ECO:0000313" key="5">
    <source>
        <dbReference type="Proteomes" id="UP000261166"/>
    </source>
</evidence>
<dbReference type="OrthoDB" id="2059597at2"/>
<sequence length="108" mass="12332">MPKGLKIWLWIVLFMDIITFIYYGRLFLLGLSAAAACMIPELLQITGVSILLFHKRRLGFYIICLSEVVIFAANVTLFDGDIVLSLINSVVVPLVIYALMKPYWNCFR</sequence>
<keyword evidence="1" id="KW-1133">Transmembrane helix</keyword>
<organism evidence="3 5">
    <name type="scientific">Eisenbergiella massiliensis</name>
    <dbReference type="NCBI Taxonomy" id="1720294"/>
    <lineage>
        <taxon>Bacteria</taxon>
        <taxon>Bacillati</taxon>
        <taxon>Bacillota</taxon>
        <taxon>Clostridia</taxon>
        <taxon>Lachnospirales</taxon>
        <taxon>Lachnospiraceae</taxon>
        <taxon>Eisenbergiella</taxon>
    </lineage>
</organism>
<keyword evidence="1" id="KW-0472">Membrane</keyword>
<keyword evidence="1" id="KW-0812">Transmembrane</keyword>
<proteinExistence type="predicted"/>
<accession>A0A3E3IHA4</accession>
<dbReference type="RefSeq" id="WP_021633879.1">
    <property type="nucleotide sequence ID" value="NZ_CALBAU010000175.1"/>
</dbReference>
<keyword evidence="4" id="KW-1185">Reference proteome</keyword>
<feature type="transmembrane region" description="Helical" evidence="1">
    <location>
        <begin position="7"/>
        <end position="24"/>
    </location>
</feature>
<dbReference type="Proteomes" id="UP000261166">
    <property type="component" value="Unassembled WGS sequence"/>
</dbReference>
<evidence type="ECO:0000313" key="3">
    <source>
        <dbReference type="EMBL" id="RGE66450.1"/>
    </source>
</evidence>
<comment type="caution">
    <text evidence="3">The sequence shown here is derived from an EMBL/GenBank/DDBJ whole genome shotgun (WGS) entry which is preliminary data.</text>
</comment>
<evidence type="ECO:0000256" key="1">
    <source>
        <dbReference type="SAM" id="Phobius"/>
    </source>
</evidence>
<evidence type="ECO:0000313" key="2">
    <source>
        <dbReference type="EMBL" id="RGE57892.1"/>
    </source>
</evidence>
<name>A0A3E3IHA4_9FIRM</name>
<feature type="transmembrane region" description="Helical" evidence="1">
    <location>
        <begin position="30"/>
        <end position="53"/>
    </location>
</feature>
<dbReference type="AlphaFoldDB" id="A0A3E3IHA4"/>
<feature type="transmembrane region" description="Helical" evidence="1">
    <location>
        <begin position="82"/>
        <end position="100"/>
    </location>
</feature>
<reference evidence="3 5" key="1">
    <citation type="submission" date="2018-08" db="EMBL/GenBank/DDBJ databases">
        <title>A genome reference for cultivated species of the human gut microbiota.</title>
        <authorList>
            <person name="Zou Y."/>
            <person name="Xue W."/>
            <person name="Luo G."/>
        </authorList>
    </citation>
    <scope>NUCLEOTIDE SEQUENCE [LARGE SCALE GENOMIC DNA]</scope>
    <source>
        <strain evidence="3 5">AF26-4BH</strain>
        <strain evidence="2">TF05-5AC</strain>
    </source>
</reference>
<dbReference type="GeneID" id="97988701"/>
<dbReference type="Proteomes" id="UP000260812">
    <property type="component" value="Unassembled WGS sequence"/>
</dbReference>
<dbReference type="EMBL" id="QVLU01000029">
    <property type="protein sequence ID" value="RGE66450.1"/>
    <property type="molecule type" value="Genomic_DNA"/>
</dbReference>
<dbReference type="EMBL" id="QVLV01000013">
    <property type="protein sequence ID" value="RGE57892.1"/>
    <property type="molecule type" value="Genomic_DNA"/>
</dbReference>
<evidence type="ECO:0000313" key="4">
    <source>
        <dbReference type="Proteomes" id="UP000260812"/>
    </source>
</evidence>
<gene>
    <name evidence="3" type="ORF">DWY69_24105</name>
    <name evidence="2" type="ORF">DXC51_17940</name>
</gene>
<protein>
    <submittedName>
        <fullName evidence="3">Uncharacterized protein</fullName>
    </submittedName>
</protein>